<evidence type="ECO:0000313" key="1">
    <source>
        <dbReference type="EMBL" id="MFC4699977.1"/>
    </source>
</evidence>
<dbReference type="Gene3D" id="3.10.129.10">
    <property type="entry name" value="Hotdog Thioesterase"/>
    <property type="match status" value="1"/>
</dbReference>
<evidence type="ECO:0000313" key="2">
    <source>
        <dbReference type="Proteomes" id="UP001595897"/>
    </source>
</evidence>
<dbReference type="GO" id="GO:0016787">
    <property type="term" value="F:hydrolase activity"/>
    <property type="evidence" value="ECO:0007669"/>
    <property type="project" value="UniProtKB-KW"/>
</dbReference>
<comment type="caution">
    <text evidence="1">The sequence shown here is derived from an EMBL/GenBank/DDBJ whole genome shotgun (WGS) entry which is preliminary data.</text>
</comment>
<dbReference type="Proteomes" id="UP001595897">
    <property type="component" value="Unassembled WGS sequence"/>
</dbReference>
<organism evidence="1 2">
    <name type="scientific">Glaciecola siphonariae</name>
    <dbReference type="NCBI Taxonomy" id="521012"/>
    <lineage>
        <taxon>Bacteria</taxon>
        <taxon>Pseudomonadati</taxon>
        <taxon>Pseudomonadota</taxon>
        <taxon>Gammaproteobacteria</taxon>
        <taxon>Alteromonadales</taxon>
        <taxon>Alteromonadaceae</taxon>
        <taxon>Glaciecola</taxon>
    </lineage>
</organism>
<gene>
    <name evidence="1" type="ORF">ACFO4O_07410</name>
</gene>
<dbReference type="InterPro" id="IPR029069">
    <property type="entry name" value="HotDog_dom_sf"/>
</dbReference>
<dbReference type="RefSeq" id="WP_382406996.1">
    <property type="nucleotide sequence ID" value="NZ_JBHSGU010000002.1"/>
</dbReference>
<dbReference type="EC" id="3.1.2.-" evidence="1"/>
<dbReference type="Pfam" id="PF13279">
    <property type="entry name" value="4HBT_2"/>
    <property type="match status" value="1"/>
</dbReference>
<proteinExistence type="predicted"/>
<dbReference type="EMBL" id="JBHSGU010000002">
    <property type="protein sequence ID" value="MFC4699977.1"/>
    <property type="molecule type" value="Genomic_DNA"/>
</dbReference>
<dbReference type="SUPFAM" id="SSF54637">
    <property type="entry name" value="Thioesterase/thiol ester dehydrase-isomerase"/>
    <property type="match status" value="1"/>
</dbReference>
<keyword evidence="2" id="KW-1185">Reference proteome</keyword>
<protein>
    <submittedName>
        <fullName evidence="1">Acyl-CoA thioesterase</fullName>
        <ecNumber evidence="1">3.1.2.-</ecNumber>
    </submittedName>
</protein>
<keyword evidence="1" id="KW-0378">Hydrolase</keyword>
<accession>A0ABV9LTZ3</accession>
<reference evidence="2" key="1">
    <citation type="journal article" date="2019" name="Int. J. Syst. Evol. Microbiol.">
        <title>The Global Catalogue of Microorganisms (GCM) 10K type strain sequencing project: providing services to taxonomists for standard genome sequencing and annotation.</title>
        <authorList>
            <consortium name="The Broad Institute Genomics Platform"/>
            <consortium name="The Broad Institute Genome Sequencing Center for Infectious Disease"/>
            <person name="Wu L."/>
            <person name="Ma J."/>
        </authorList>
    </citation>
    <scope>NUCLEOTIDE SEQUENCE [LARGE SCALE GENOMIC DNA]</scope>
    <source>
        <strain evidence="2">KACC 12507</strain>
    </source>
</reference>
<sequence length="141" mass="16619">MKPVALEFEIPFFDVDSYRIVWHGNYPKYIEMARCALLEEAGCPYAVMEENGFFFPIVDIQVKYVKPLVFNQKVKIEAWFVEFEHRLKINYVIRDLASNAIHTKAHTTQFAISMPDHITQYESPQFLKDIVGKYLNEYTDD</sequence>
<dbReference type="CDD" id="cd00586">
    <property type="entry name" value="4HBT"/>
    <property type="match status" value="1"/>
</dbReference>
<name>A0ABV9LTZ3_9ALTE</name>